<feature type="signal peptide" evidence="3">
    <location>
        <begin position="1"/>
        <end position="18"/>
    </location>
</feature>
<organism evidence="4 5">
    <name type="scientific">Echinicola soli</name>
    <dbReference type="NCBI Taxonomy" id="2591634"/>
    <lineage>
        <taxon>Bacteria</taxon>
        <taxon>Pseudomonadati</taxon>
        <taxon>Bacteroidota</taxon>
        <taxon>Cytophagia</taxon>
        <taxon>Cytophagales</taxon>
        <taxon>Cyclobacteriaceae</taxon>
        <taxon>Echinicola</taxon>
    </lineage>
</organism>
<dbReference type="RefSeq" id="WP_141615587.1">
    <property type="nucleotide sequence ID" value="NZ_CP041253.1"/>
</dbReference>
<proteinExistence type="predicted"/>
<evidence type="ECO:0000256" key="2">
    <source>
        <dbReference type="SAM" id="MobiDB-lite"/>
    </source>
</evidence>
<feature type="chain" id="PRO_5022050158" evidence="3">
    <location>
        <begin position="19"/>
        <end position="144"/>
    </location>
</feature>
<sequence>MKKLSLMAGLAIFLLVAACDEGKKNTDQSYESPTTVAPGPKTIDMDPFQVTYEDIEEEKMKLSEDLKKLKAEKAERAQGNEATEFDQLMNQAEEKLNEIGEKAEEFRSAAEDQQKDIYDQIKEMKKQVEDKMAEIGNRFDKNNS</sequence>
<dbReference type="Proteomes" id="UP000316614">
    <property type="component" value="Chromosome"/>
</dbReference>
<dbReference type="AlphaFoldDB" id="A0A514CKJ8"/>
<keyword evidence="1" id="KW-0175">Coiled coil</keyword>
<feature type="region of interest" description="Disordered" evidence="2">
    <location>
        <begin position="24"/>
        <end position="45"/>
    </location>
</feature>
<accession>A0A514CKJ8</accession>
<keyword evidence="3" id="KW-0732">Signal</keyword>
<gene>
    <name evidence="4" type="ORF">FKX85_15430</name>
</gene>
<reference evidence="4 5" key="1">
    <citation type="submission" date="2019-06" db="EMBL/GenBank/DDBJ databases">
        <title>Echinicola alkalisoli sp. nov. isolated from saline soil.</title>
        <authorList>
            <person name="Sun J.-Q."/>
            <person name="Xu L."/>
        </authorList>
    </citation>
    <scope>NUCLEOTIDE SEQUENCE [LARGE SCALE GENOMIC DNA]</scope>
    <source>
        <strain evidence="4 5">LN3S3</strain>
    </source>
</reference>
<evidence type="ECO:0000313" key="5">
    <source>
        <dbReference type="Proteomes" id="UP000316614"/>
    </source>
</evidence>
<evidence type="ECO:0000313" key="4">
    <source>
        <dbReference type="EMBL" id="QDH80353.1"/>
    </source>
</evidence>
<evidence type="ECO:0000256" key="3">
    <source>
        <dbReference type="SAM" id="SignalP"/>
    </source>
</evidence>
<dbReference type="PROSITE" id="PS51257">
    <property type="entry name" value="PROKAR_LIPOPROTEIN"/>
    <property type="match status" value="1"/>
</dbReference>
<keyword evidence="5" id="KW-1185">Reference proteome</keyword>
<dbReference type="KEGG" id="echi:FKX85_15430"/>
<protein>
    <submittedName>
        <fullName evidence="4">Uncharacterized protein</fullName>
    </submittedName>
</protein>
<name>A0A514CKJ8_9BACT</name>
<feature type="coiled-coil region" evidence="1">
    <location>
        <begin position="52"/>
        <end position="138"/>
    </location>
</feature>
<dbReference type="OrthoDB" id="9840531at2"/>
<dbReference type="EMBL" id="CP041253">
    <property type="protein sequence ID" value="QDH80353.1"/>
    <property type="molecule type" value="Genomic_DNA"/>
</dbReference>
<evidence type="ECO:0000256" key="1">
    <source>
        <dbReference type="SAM" id="Coils"/>
    </source>
</evidence>